<evidence type="ECO:0000256" key="1">
    <source>
        <dbReference type="SAM" id="MobiDB-lite"/>
    </source>
</evidence>
<name>A0A2U2RNK2_9MICO</name>
<dbReference type="Proteomes" id="UP000245590">
    <property type="component" value="Unassembled WGS sequence"/>
</dbReference>
<accession>A0A2U2RNK2</accession>
<dbReference type="RefSeq" id="WP_109274238.1">
    <property type="nucleotide sequence ID" value="NZ_QFKX01000001.1"/>
</dbReference>
<gene>
    <name evidence="2" type="ORF">DEO23_01530</name>
</gene>
<keyword evidence="3" id="KW-1185">Reference proteome</keyword>
<sequence>MPSFDWPRDAAPLPIEPLRAPIERLQTLAARHEGVLELIDPLETDEEEAQAGSTAGSAATAGTAGFAGGVAGDPATYLPPALSRIADEFGGISVVGGAAALTIVVDERSDLGPYTILTDPLSFTPLYEGDDVAVVLAIDESGAPGAVFAIGENLALTLVAPDLGEYIGRYADALDLALTGGEEPGSESRTGTSATGTSGTVSAPDAELVAERMEGSFFAPLFEEEGKPVVPLAASAPEGITAPTGTAAIADLRGAPLGSRVEVLEADLPGDPLAIRIAWREGGLVVCVTNS</sequence>
<evidence type="ECO:0000313" key="2">
    <source>
        <dbReference type="EMBL" id="PWH07354.1"/>
    </source>
</evidence>
<feature type="compositionally biased region" description="Low complexity" evidence="1">
    <location>
        <begin position="187"/>
        <end position="202"/>
    </location>
</feature>
<comment type="caution">
    <text evidence="2">The sequence shown here is derived from an EMBL/GenBank/DDBJ whole genome shotgun (WGS) entry which is preliminary data.</text>
</comment>
<protein>
    <submittedName>
        <fullName evidence="2">Uncharacterized protein</fullName>
    </submittedName>
</protein>
<reference evidence="2 3" key="1">
    <citation type="submission" date="2018-05" db="EMBL/GenBank/DDBJ databases">
        <title>Brachybacterium sp. M1HQ-2T, whole genome shotgun sequence.</title>
        <authorList>
            <person name="Tuo L."/>
        </authorList>
    </citation>
    <scope>NUCLEOTIDE SEQUENCE [LARGE SCALE GENOMIC DNA]</scope>
    <source>
        <strain evidence="2 3">M1HQ-2</strain>
    </source>
</reference>
<feature type="region of interest" description="Disordered" evidence="1">
    <location>
        <begin position="181"/>
        <end position="202"/>
    </location>
</feature>
<organism evidence="2 3">
    <name type="scientific">Brachybacterium endophyticum</name>
    <dbReference type="NCBI Taxonomy" id="2182385"/>
    <lineage>
        <taxon>Bacteria</taxon>
        <taxon>Bacillati</taxon>
        <taxon>Actinomycetota</taxon>
        <taxon>Actinomycetes</taxon>
        <taxon>Micrococcales</taxon>
        <taxon>Dermabacteraceae</taxon>
        <taxon>Brachybacterium</taxon>
    </lineage>
</organism>
<dbReference type="OrthoDB" id="4792562at2"/>
<dbReference type="AlphaFoldDB" id="A0A2U2RNK2"/>
<proteinExistence type="predicted"/>
<dbReference type="EMBL" id="QFKX01000001">
    <property type="protein sequence ID" value="PWH07354.1"/>
    <property type="molecule type" value="Genomic_DNA"/>
</dbReference>
<evidence type="ECO:0000313" key="3">
    <source>
        <dbReference type="Proteomes" id="UP000245590"/>
    </source>
</evidence>